<comment type="caution">
    <text evidence="1">The sequence shown here is derived from an EMBL/GenBank/DDBJ whole genome shotgun (WGS) entry which is preliminary data.</text>
</comment>
<proteinExistence type="predicted"/>
<protein>
    <submittedName>
        <fullName evidence="1">Uncharacterized protein</fullName>
    </submittedName>
</protein>
<evidence type="ECO:0000313" key="2">
    <source>
        <dbReference type="Proteomes" id="UP000652761"/>
    </source>
</evidence>
<organism evidence="1 2">
    <name type="scientific">Colocasia esculenta</name>
    <name type="common">Wild taro</name>
    <name type="synonym">Arum esculentum</name>
    <dbReference type="NCBI Taxonomy" id="4460"/>
    <lineage>
        <taxon>Eukaryota</taxon>
        <taxon>Viridiplantae</taxon>
        <taxon>Streptophyta</taxon>
        <taxon>Embryophyta</taxon>
        <taxon>Tracheophyta</taxon>
        <taxon>Spermatophyta</taxon>
        <taxon>Magnoliopsida</taxon>
        <taxon>Liliopsida</taxon>
        <taxon>Araceae</taxon>
        <taxon>Aroideae</taxon>
        <taxon>Colocasieae</taxon>
        <taxon>Colocasia</taxon>
    </lineage>
</organism>
<dbReference type="AlphaFoldDB" id="A0A843TIU5"/>
<dbReference type="EMBL" id="NMUH01000036">
    <property type="protein sequence ID" value="MQL69413.1"/>
    <property type="molecule type" value="Genomic_DNA"/>
</dbReference>
<gene>
    <name evidence="1" type="ORF">Taro_001705</name>
</gene>
<sequence length="70" mass="8147">MAMVDVARQDPLVSSGDKKDIVRPRVEYHPSVWGDYFIHFRNLDNLFLLFTSNFQSVSEGEINCLLTYHN</sequence>
<dbReference type="Proteomes" id="UP000652761">
    <property type="component" value="Unassembled WGS sequence"/>
</dbReference>
<accession>A0A843TIU5</accession>
<evidence type="ECO:0000313" key="1">
    <source>
        <dbReference type="EMBL" id="MQL69413.1"/>
    </source>
</evidence>
<reference evidence="1" key="1">
    <citation type="submission" date="2017-07" db="EMBL/GenBank/DDBJ databases">
        <title>Taro Niue Genome Assembly and Annotation.</title>
        <authorList>
            <person name="Atibalentja N."/>
            <person name="Keating K."/>
            <person name="Fields C.J."/>
        </authorList>
    </citation>
    <scope>NUCLEOTIDE SEQUENCE</scope>
    <source>
        <strain evidence="1">Niue_2</strain>
        <tissue evidence="1">Leaf</tissue>
    </source>
</reference>
<name>A0A843TIU5_COLES</name>
<keyword evidence="2" id="KW-1185">Reference proteome</keyword>